<sequence length="64" mass="7361">MASVMSISSKMRFVHALAELSRQFQRAEGFNRSVEGPRGPRLRGESRHFMMIDQFGDALLRNLH</sequence>
<reference evidence="1 2" key="1">
    <citation type="submission" date="2014-09" db="EMBL/GenBank/DDBJ databases">
        <title>Draft genome of Bradyrhizobium japonicum Is-34.</title>
        <authorList>
            <person name="Tsurumaru H."/>
            <person name="Yamakawa T."/>
            <person name="Hashimoto S."/>
            <person name="Okizaki K."/>
            <person name="Kanesaki Y."/>
            <person name="Yoshikawa H."/>
            <person name="Yajima S."/>
        </authorList>
    </citation>
    <scope>NUCLEOTIDE SEQUENCE [LARGE SCALE GENOMIC DNA]</scope>
    <source>
        <strain evidence="1 2">Is-34</strain>
    </source>
</reference>
<evidence type="ECO:0000313" key="1">
    <source>
        <dbReference type="EMBL" id="KGT75085.1"/>
    </source>
</evidence>
<dbReference type="Proteomes" id="UP000030377">
    <property type="component" value="Unassembled WGS sequence"/>
</dbReference>
<gene>
    <name evidence="1" type="ORF">MA20_37810</name>
</gene>
<organism evidence="1 2">
    <name type="scientific">Bradyrhizobium japonicum</name>
    <dbReference type="NCBI Taxonomy" id="375"/>
    <lineage>
        <taxon>Bacteria</taxon>
        <taxon>Pseudomonadati</taxon>
        <taxon>Pseudomonadota</taxon>
        <taxon>Alphaproteobacteria</taxon>
        <taxon>Hyphomicrobiales</taxon>
        <taxon>Nitrobacteraceae</taxon>
        <taxon>Bradyrhizobium</taxon>
    </lineage>
</organism>
<dbReference type="EMBL" id="JRPN01000028">
    <property type="protein sequence ID" value="KGT75085.1"/>
    <property type="molecule type" value="Genomic_DNA"/>
</dbReference>
<name>A0A0A3XL69_BRAJP</name>
<protein>
    <submittedName>
        <fullName evidence="1">Uncharacterized protein</fullName>
    </submittedName>
</protein>
<accession>A0A0A3XL69</accession>
<evidence type="ECO:0000313" key="2">
    <source>
        <dbReference type="Proteomes" id="UP000030377"/>
    </source>
</evidence>
<proteinExistence type="predicted"/>
<comment type="caution">
    <text evidence="1">The sequence shown here is derived from an EMBL/GenBank/DDBJ whole genome shotgun (WGS) entry which is preliminary data.</text>
</comment>
<dbReference type="AlphaFoldDB" id="A0A0A3XL69"/>